<name>A0A3P7JC14_STRVU</name>
<proteinExistence type="predicted"/>
<evidence type="ECO:0000313" key="2">
    <source>
        <dbReference type="Proteomes" id="UP000270094"/>
    </source>
</evidence>
<keyword evidence="2" id="KW-1185">Reference proteome</keyword>
<evidence type="ECO:0000313" key="1">
    <source>
        <dbReference type="EMBL" id="VDM83090.1"/>
    </source>
</evidence>
<organism evidence="1 2">
    <name type="scientific">Strongylus vulgaris</name>
    <name type="common">Blood worm</name>
    <dbReference type="NCBI Taxonomy" id="40348"/>
    <lineage>
        <taxon>Eukaryota</taxon>
        <taxon>Metazoa</taxon>
        <taxon>Ecdysozoa</taxon>
        <taxon>Nematoda</taxon>
        <taxon>Chromadorea</taxon>
        <taxon>Rhabditida</taxon>
        <taxon>Rhabditina</taxon>
        <taxon>Rhabditomorpha</taxon>
        <taxon>Strongyloidea</taxon>
        <taxon>Strongylidae</taxon>
        <taxon>Strongylus</taxon>
    </lineage>
</organism>
<dbReference type="AlphaFoldDB" id="A0A3P7JC14"/>
<protein>
    <submittedName>
        <fullName evidence="1">Uncharacterized protein</fullName>
    </submittedName>
</protein>
<dbReference type="Proteomes" id="UP000270094">
    <property type="component" value="Unassembled WGS sequence"/>
</dbReference>
<dbReference type="OrthoDB" id="5821209at2759"/>
<reference evidence="1 2" key="1">
    <citation type="submission" date="2018-11" db="EMBL/GenBank/DDBJ databases">
        <authorList>
            <consortium name="Pathogen Informatics"/>
        </authorList>
    </citation>
    <scope>NUCLEOTIDE SEQUENCE [LARGE SCALE GENOMIC DNA]</scope>
</reference>
<accession>A0A3P7JC14</accession>
<dbReference type="EMBL" id="UYYB01121024">
    <property type="protein sequence ID" value="VDM83090.1"/>
    <property type="molecule type" value="Genomic_DNA"/>
</dbReference>
<sequence length="167" mass="18697">MIQSNPPDPSDEWRSTLFGEQGILTALFRLLDQQRKIASNSPSYKVNDVNKFDLKKVFDMILKEDARGDFVDPRSELSEFLGLCNKLSCGDIYKSIDKFRKSELFTNFQIALSLIQDPNGWETLGNLLSNPELISHFVAGTGMEELLGSALGDKKELAKSKQNGHLA</sequence>
<gene>
    <name evidence="1" type="ORF">SVUK_LOCUS18088</name>
</gene>